<evidence type="ECO:0000313" key="3">
    <source>
        <dbReference type="EMBL" id="GGF51798.1"/>
    </source>
</evidence>
<sequence>MRLTLTSRDRGLLRRVRRYAVRGAGLGVAAQLTVAVGLMAGDAVRKRRRTDEPTAPADPPLRARVGDDVTTTYTYGQDLYDDMLAAIDSAEEFIYLASYIWKGDETGQAFKEAVVRAAERGVLVCVVYDGFANLVVPREFIRFPDPVHVLRFPVVRSGLPIIDFRRSGRDHRKILVVDGRVGFVGGYNIGSLYATHWRDTHVQLEGPSVWELQNAFVDFWNRHRRAELPELPDSGSPHWNAAIRAARNEPSRLVYPVRALYLEAIDRATDRVWITQGYFIPDREILDTLLKVAARGVDVRVIMPERSNHILADVVARYYWHDLLAGGVRIFLYQDVMVHAKTATIDGVWATIGTANIDRLSLVGNYEINLELVDDTQAAHMEEIFRRDLQRCREMTMEEWQGRPWHYRAAERILQPLEWAL</sequence>
<dbReference type="RefSeq" id="WP_188430251.1">
    <property type="nucleotide sequence ID" value="NZ_BAABKH010000001.1"/>
</dbReference>
<dbReference type="Proteomes" id="UP000605670">
    <property type="component" value="Unassembled WGS sequence"/>
</dbReference>
<comment type="caution">
    <text evidence="3">The sequence shown here is derived from an EMBL/GenBank/DDBJ whole genome shotgun (WGS) entry which is preliminary data.</text>
</comment>
<keyword evidence="1" id="KW-1133">Transmembrane helix</keyword>
<dbReference type="PANTHER" id="PTHR21248:SF22">
    <property type="entry name" value="PHOSPHOLIPASE D"/>
    <property type="match status" value="1"/>
</dbReference>
<reference evidence="3" key="2">
    <citation type="submission" date="2020-09" db="EMBL/GenBank/DDBJ databases">
        <authorList>
            <person name="Sun Q."/>
            <person name="Zhou Y."/>
        </authorList>
    </citation>
    <scope>NUCLEOTIDE SEQUENCE</scope>
    <source>
        <strain evidence="3">CGMCC 1.12160</strain>
    </source>
</reference>
<dbReference type="PANTHER" id="PTHR21248">
    <property type="entry name" value="CARDIOLIPIN SYNTHASE"/>
    <property type="match status" value="1"/>
</dbReference>
<gene>
    <name evidence="3" type="primary">clsA</name>
    <name evidence="3" type="ORF">GCM10011366_19560</name>
</gene>
<dbReference type="SMART" id="SM00155">
    <property type="entry name" value="PLDc"/>
    <property type="match status" value="2"/>
</dbReference>
<dbReference type="CDD" id="cd09110">
    <property type="entry name" value="PLDc_CLS_1"/>
    <property type="match status" value="1"/>
</dbReference>
<proteinExistence type="predicted"/>
<dbReference type="CDD" id="cd09112">
    <property type="entry name" value="PLDc_CLS_2"/>
    <property type="match status" value="1"/>
</dbReference>
<feature type="transmembrane region" description="Helical" evidence="1">
    <location>
        <begin position="20"/>
        <end position="40"/>
    </location>
</feature>
<dbReference type="PROSITE" id="PS50035">
    <property type="entry name" value="PLD"/>
    <property type="match status" value="2"/>
</dbReference>
<dbReference type="InterPro" id="IPR025202">
    <property type="entry name" value="PLD-like_dom"/>
</dbReference>
<keyword evidence="1" id="KW-0812">Transmembrane</keyword>
<dbReference type="Pfam" id="PF13091">
    <property type="entry name" value="PLDc_2"/>
    <property type="match status" value="2"/>
</dbReference>
<feature type="domain" description="PLD phosphodiesterase" evidence="2">
    <location>
        <begin position="166"/>
        <end position="193"/>
    </location>
</feature>
<keyword evidence="4" id="KW-1185">Reference proteome</keyword>
<dbReference type="InterPro" id="IPR001736">
    <property type="entry name" value="PLipase_D/transphosphatidylase"/>
</dbReference>
<accession>A0A917BPL0</accession>
<reference evidence="3" key="1">
    <citation type="journal article" date="2014" name="Int. J. Syst. Evol. Microbiol.">
        <title>Complete genome sequence of Corynebacterium casei LMG S-19264T (=DSM 44701T), isolated from a smear-ripened cheese.</title>
        <authorList>
            <consortium name="US DOE Joint Genome Institute (JGI-PGF)"/>
            <person name="Walter F."/>
            <person name="Albersmeier A."/>
            <person name="Kalinowski J."/>
            <person name="Ruckert C."/>
        </authorList>
    </citation>
    <scope>NUCLEOTIDE SEQUENCE</scope>
    <source>
        <strain evidence="3">CGMCC 1.12160</strain>
    </source>
</reference>
<dbReference type="Gene3D" id="3.30.870.10">
    <property type="entry name" value="Endonuclease Chain A"/>
    <property type="match status" value="2"/>
</dbReference>
<dbReference type="EMBL" id="BMEM01000002">
    <property type="protein sequence ID" value="GGF51798.1"/>
    <property type="molecule type" value="Genomic_DNA"/>
</dbReference>
<organism evidence="3 4">
    <name type="scientific">Ornithinimicrobium tianjinense</name>
    <dbReference type="NCBI Taxonomy" id="1195761"/>
    <lineage>
        <taxon>Bacteria</taxon>
        <taxon>Bacillati</taxon>
        <taxon>Actinomycetota</taxon>
        <taxon>Actinomycetes</taxon>
        <taxon>Micrococcales</taxon>
        <taxon>Ornithinimicrobiaceae</taxon>
        <taxon>Ornithinimicrobium</taxon>
    </lineage>
</organism>
<dbReference type="GO" id="GO:0030572">
    <property type="term" value="F:phosphatidyltransferase activity"/>
    <property type="evidence" value="ECO:0007669"/>
    <property type="project" value="UniProtKB-ARBA"/>
</dbReference>
<feature type="domain" description="PLD phosphodiesterase" evidence="2">
    <location>
        <begin position="334"/>
        <end position="361"/>
    </location>
</feature>
<keyword evidence="1" id="KW-0472">Membrane</keyword>
<protein>
    <submittedName>
        <fullName evidence="3">Major cardiolipin synthase ClsA</fullName>
    </submittedName>
</protein>
<evidence type="ECO:0000313" key="4">
    <source>
        <dbReference type="Proteomes" id="UP000605670"/>
    </source>
</evidence>
<dbReference type="GO" id="GO:0032049">
    <property type="term" value="P:cardiolipin biosynthetic process"/>
    <property type="evidence" value="ECO:0007669"/>
    <property type="project" value="UniProtKB-ARBA"/>
</dbReference>
<dbReference type="AlphaFoldDB" id="A0A917BPL0"/>
<name>A0A917BPL0_9MICO</name>
<evidence type="ECO:0000259" key="2">
    <source>
        <dbReference type="PROSITE" id="PS50035"/>
    </source>
</evidence>
<evidence type="ECO:0000256" key="1">
    <source>
        <dbReference type="SAM" id="Phobius"/>
    </source>
</evidence>
<dbReference type="SUPFAM" id="SSF56024">
    <property type="entry name" value="Phospholipase D/nuclease"/>
    <property type="match status" value="2"/>
</dbReference>